<accession>A0A3B1DD12</accession>
<protein>
    <submittedName>
        <fullName evidence="1">Uncharacterized protein</fullName>
    </submittedName>
</protein>
<evidence type="ECO:0000313" key="1">
    <source>
        <dbReference type="EMBL" id="VAX34733.1"/>
    </source>
</evidence>
<name>A0A3B1DD12_9ZZZZ</name>
<feature type="non-terminal residue" evidence="1">
    <location>
        <position position="28"/>
    </location>
</feature>
<dbReference type="AlphaFoldDB" id="A0A3B1DD12"/>
<reference evidence="1" key="1">
    <citation type="submission" date="2018-06" db="EMBL/GenBank/DDBJ databases">
        <authorList>
            <person name="Zhirakovskaya E."/>
        </authorList>
    </citation>
    <scope>NUCLEOTIDE SEQUENCE</scope>
</reference>
<organism evidence="1">
    <name type="scientific">hydrothermal vent metagenome</name>
    <dbReference type="NCBI Taxonomy" id="652676"/>
    <lineage>
        <taxon>unclassified sequences</taxon>
        <taxon>metagenomes</taxon>
        <taxon>ecological metagenomes</taxon>
    </lineage>
</organism>
<dbReference type="EMBL" id="UOGI01000380">
    <property type="protein sequence ID" value="VAX34733.1"/>
    <property type="molecule type" value="Genomic_DNA"/>
</dbReference>
<gene>
    <name evidence="1" type="ORF">MNBD_NITROSPIRAE03-291</name>
</gene>
<sequence length="28" mass="3346">MIYFLEEVYHEATSFKDSSTKVKETKSF</sequence>
<proteinExistence type="predicted"/>